<feature type="compositionally biased region" description="Pro residues" evidence="1">
    <location>
        <begin position="120"/>
        <end position="138"/>
    </location>
</feature>
<feature type="transmembrane region" description="Helical" evidence="2">
    <location>
        <begin position="222"/>
        <end position="240"/>
    </location>
</feature>
<feature type="compositionally biased region" description="Low complexity" evidence="1">
    <location>
        <begin position="51"/>
        <end position="66"/>
    </location>
</feature>
<feature type="compositionally biased region" description="Low complexity" evidence="1">
    <location>
        <begin position="204"/>
        <end position="215"/>
    </location>
</feature>
<evidence type="ECO:0000256" key="3">
    <source>
        <dbReference type="SAM" id="SignalP"/>
    </source>
</evidence>
<proteinExistence type="predicted"/>
<keyword evidence="2" id="KW-0472">Membrane</keyword>
<dbReference type="InterPro" id="IPR053023">
    <property type="entry name" value="FLAP_modulator"/>
</dbReference>
<dbReference type="PIRSF" id="PIRSF037221">
    <property type="entry name" value="DUF1517"/>
    <property type="match status" value="1"/>
</dbReference>
<name>A0ABY5AUQ5_9CYAN</name>
<feature type="signal peptide" evidence="3">
    <location>
        <begin position="1"/>
        <end position="19"/>
    </location>
</feature>
<keyword evidence="5" id="KW-1185">Reference proteome</keyword>
<evidence type="ECO:0000256" key="1">
    <source>
        <dbReference type="SAM" id="MobiDB-lite"/>
    </source>
</evidence>
<dbReference type="RefSeq" id="WP_252664756.1">
    <property type="nucleotide sequence ID" value="NZ_CP098611.1"/>
</dbReference>
<feature type="compositionally biased region" description="Polar residues" evidence="1">
    <location>
        <begin position="180"/>
        <end position="192"/>
    </location>
</feature>
<feature type="compositionally biased region" description="Low complexity" evidence="1">
    <location>
        <begin position="74"/>
        <end position="92"/>
    </location>
</feature>
<accession>A0ABY5AUQ5</accession>
<dbReference type="PANTHER" id="PTHR33975">
    <property type="entry name" value="MYELIN-ASSOCIATED OLIGODENDROCYTE BASIC PROTEIN"/>
    <property type="match status" value="1"/>
</dbReference>
<feature type="region of interest" description="Disordered" evidence="1">
    <location>
        <begin position="42"/>
        <end position="215"/>
    </location>
</feature>
<reference evidence="4" key="1">
    <citation type="submission" date="2022-06" db="EMBL/GenBank/DDBJ databases">
        <title>Genome sequence of Phormidium yuhuli AB48 isolated from an industrial photobioreactor environment.</title>
        <authorList>
            <person name="Qiu Y."/>
            <person name="Noonan A.J.C."/>
            <person name="Dofher K."/>
            <person name="Koch M."/>
            <person name="Kieft B."/>
            <person name="Lin X."/>
            <person name="Ziels R.M."/>
            <person name="Hallam S.J."/>
        </authorList>
    </citation>
    <scope>NUCLEOTIDE SEQUENCE</scope>
    <source>
        <strain evidence="4">AB48</strain>
    </source>
</reference>
<sequence length="435" mass="46637">MKKLSLILASLLAILSVNSISIRPSAVNFQLEWGLEMAEAQRRGGGGRSRGGSFSRPSRSSPSRSRGSGGSTGGRSPSRTTPQTPSRTTPRSTPAPAPTPVPGGGSTGGRTRGGSFNTPAPAPTPESRPRSTPAPAPAAVPERTTPRAESSPRDYEPRVGRSRSFFFVPIPWGGGGGRSTPVNPTVQGQSPGTGSGVQTEDETTQQAQTASQQRQNNGSGRILLFLLLLLGAGILMWWFLRRRSPGGSSDSLTVTKLQVGLLAQAHELQAQLTDLSLEADLNSPEGLKEFLQECSLSLLSHPDYWTHVQGESQVYPNSEEAEKAFDQFSIQERSKFSEETLSNVGGRIRQRSLSQDEELDPGEYIVVTFLVATQGNQPLFETIAAADELQTVLQTLAAVPTHSLLVFELLWTPQSQTDSLTADDLLSHYPDLVVL</sequence>
<dbReference type="PANTHER" id="PTHR33975:SF2">
    <property type="entry name" value="MYELIN-ASSOCIATED OLIGODENDROCYTE BASIC PROTEIN"/>
    <property type="match status" value="1"/>
</dbReference>
<dbReference type="EMBL" id="CP098611">
    <property type="protein sequence ID" value="USR92605.1"/>
    <property type="molecule type" value="Genomic_DNA"/>
</dbReference>
<gene>
    <name evidence="4" type="ORF">NEA10_07770</name>
</gene>
<dbReference type="Pfam" id="PF07466">
    <property type="entry name" value="DUF1517"/>
    <property type="match status" value="1"/>
</dbReference>
<evidence type="ECO:0000313" key="5">
    <source>
        <dbReference type="Proteomes" id="UP001056708"/>
    </source>
</evidence>
<keyword evidence="2" id="KW-0812">Transmembrane</keyword>
<evidence type="ECO:0000256" key="2">
    <source>
        <dbReference type="SAM" id="Phobius"/>
    </source>
</evidence>
<organism evidence="4 5">
    <name type="scientific">Phormidium yuhuli AB48</name>
    <dbReference type="NCBI Taxonomy" id="2940671"/>
    <lineage>
        <taxon>Bacteria</taxon>
        <taxon>Bacillati</taxon>
        <taxon>Cyanobacteriota</taxon>
        <taxon>Cyanophyceae</taxon>
        <taxon>Oscillatoriophycideae</taxon>
        <taxon>Oscillatoriales</taxon>
        <taxon>Oscillatoriaceae</taxon>
        <taxon>Phormidium</taxon>
        <taxon>Phormidium yuhuli</taxon>
    </lineage>
</organism>
<feature type="chain" id="PRO_5046879671" evidence="3">
    <location>
        <begin position="20"/>
        <end position="435"/>
    </location>
</feature>
<feature type="compositionally biased region" description="Gly residues" evidence="1">
    <location>
        <begin position="102"/>
        <end position="112"/>
    </location>
</feature>
<keyword evidence="2" id="KW-1133">Transmembrane helix</keyword>
<evidence type="ECO:0000313" key="4">
    <source>
        <dbReference type="EMBL" id="USR92605.1"/>
    </source>
</evidence>
<keyword evidence="3" id="KW-0732">Signal</keyword>
<dbReference type="InterPro" id="IPR010903">
    <property type="entry name" value="DUF1517"/>
</dbReference>
<feature type="compositionally biased region" description="Basic and acidic residues" evidence="1">
    <location>
        <begin position="144"/>
        <end position="159"/>
    </location>
</feature>
<dbReference type="Proteomes" id="UP001056708">
    <property type="component" value="Chromosome"/>
</dbReference>
<protein>
    <submittedName>
        <fullName evidence="4">DUF1517 domain-containing protein</fullName>
    </submittedName>
</protein>